<feature type="compositionally biased region" description="Low complexity" evidence="2">
    <location>
        <begin position="340"/>
        <end position="352"/>
    </location>
</feature>
<keyword evidence="4" id="KW-1185">Reference proteome</keyword>
<feature type="compositionally biased region" description="Polar residues" evidence="2">
    <location>
        <begin position="154"/>
        <end position="163"/>
    </location>
</feature>
<protein>
    <submittedName>
        <fullName evidence="3">Uncharacterized protein</fullName>
    </submittedName>
</protein>
<dbReference type="Proteomes" id="UP000507470">
    <property type="component" value="Unassembled WGS sequence"/>
</dbReference>
<feature type="compositionally biased region" description="Polar residues" evidence="2">
    <location>
        <begin position="771"/>
        <end position="785"/>
    </location>
</feature>
<feature type="compositionally biased region" description="Basic and acidic residues" evidence="2">
    <location>
        <begin position="176"/>
        <end position="188"/>
    </location>
</feature>
<feature type="coiled-coil region" evidence="1">
    <location>
        <begin position="928"/>
        <end position="1244"/>
    </location>
</feature>
<feature type="region of interest" description="Disordered" evidence="2">
    <location>
        <begin position="1"/>
        <end position="253"/>
    </location>
</feature>
<evidence type="ECO:0000256" key="1">
    <source>
        <dbReference type="SAM" id="Coils"/>
    </source>
</evidence>
<keyword evidence="1" id="KW-0175">Coiled coil</keyword>
<feature type="compositionally biased region" description="Basic and acidic residues" evidence="2">
    <location>
        <begin position="319"/>
        <end position="337"/>
    </location>
</feature>
<evidence type="ECO:0000256" key="2">
    <source>
        <dbReference type="SAM" id="MobiDB-lite"/>
    </source>
</evidence>
<feature type="compositionally biased region" description="Basic and acidic residues" evidence="2">
    <location>
        <begin position="212"/>
        <end position="224"/>
    </location>
</feature>
<feature type="compositionally biased region" description="Polar residues" evidence="2">
    <location>
        <begin position="62"/>
        <end position="75"/>
    </location>
</feature>
<reference evidence="3 4" key="1">
    <citation type="submission" date="2020-06" db="EMBL/GenBank/DDBJ databases">
        <authorList>
            <person name="Li R."/>
            <person name="Bekaert M."/>
        </authorList>
    </citation>
    <scope>NUCLEOTIDE SEQUENCE [LARGE SCALE GENOMIC DNA]</scope>
    <source>
        <strain evidence="4">wild</strain>
    </source>
</reference>
<dbReference type="OrthoDB" id="6136439at2759"/>
<name>A0A6J8AVM1_MYTCO</name>
<feature type="compositionally biased region" description="Basic and acidic residues" evidence="2">
    <location>
        <begin position="113"/>
        <end position="123"/>
    </location>
</feature>
<dbReference type="PANTHER" id="PTHR23159">
    <property type="entry name" value="CENTROSOMAL PROTEIN 2"/>
    <property type="match status" value="1"/>
</dbReference>
<dbReference type="EMBL" id="CACVKT020001987">
    <property type="protein sequence ID" value="CAC5374151.1"/>
    <property type="molecule type" value="Genomic_DNA"/>
</dbReference>
<feature type="compositionally biased region" description="Basic and acidic residues" evidence="2">
    <location>
        <begin position="288"/>
        <end position="308"/>
    </location>
</feature>
<feature type="compositionally biased region" description="Polar residues" evidence="2">
    <location>
        <begin position="415"/>
        <end position="426"/>
    </location>
</feature>
<evidence type="ECO:0000313" key="3">
    <source>
        <dbReference type="EMBL" id="CAC5374151.1"/>
    </source>
</evidence>
<feature type="region of interest" description="Disordered" evidence="2">
    <location>
        <begin position="754"/>
        <end position="825"/>
    </location>
</feature>
<dbReference type="PANTHER" id="PTHR23159:SF31">
    <property type="entry name" value="CENTROSOME-ASSOCIATED PROTEIN CEP250 ISOFORM X1"/>
    <property type="match status" value="1"/>
</dbReference>
<proteinExistence type="predicted"/>
<evidence type="ECO:0000313" key="4">
    <source>
        <dbReference type="Proteomes" id="UP000507470"/>
    </source>
</evidence>
<feature type="compositionally biased region" description="Basic and acidic residues" evidence="2">
    <location>
        <begin position="135"/>
        <end position="153"/>
    </location>
</feature>
<organism evidence="3 4">
    <name type="scientific">Mytilus coruscus</name>
    <name type="common">Sea mussel</name>
    <dbReference type="NCBI Taxonomy" id="42192"/>
    <lineage>
        <taxon>Eukaryota</taxon>
        <taxon>Metazoa</taxon>
        <taxon>Spiralia</taxon>
        <taxon>Lophotrochozoa</taxon>
        <taxon>Mollusca</taxon>
        <taxon>Bivalvia</taxon>
        <taxon>Autobranchia</taxon>
        <taxon>Pteriomorphia</taxon>
        <taxon>Mytilida</taxon>
        <taxon>Mytiloidea</taxon>
        <taxon>Mytilidae</taxon>
        <taxon>Mytilinae</taxon>
        <taxon>Mytilus</taxon>
    </lineage>
</organism>
<feature type="compositionally biased region" description="Basic and acidic residues" evidence="2">
    <location>
        <begin position="15"/>
        <end position="36"/>
    </location>
</feature>
<sequence>MKENENHLHVTPIEKSTDRKKCKQEPTDKSFSDRAHQKSPIRKNMDSRSLTEDVNEEDDSYTTKNEVGMTKQNDTCAADFDNSKQSEQGVFTDQEDEIDTVHPSITHSTNEYNKNEEEPKVKESTPTSDESNCQHSDENEHTKSDDSRLDNTKTESLTTITESHTTEQDCEDKIDDDQNKSGDTERHLKQTKSCQIMQGDDLHLTPDGTENNDQKQDNFGDIHHNKQNTATKHTMDDKNIPENGPFEFNDNTGGFKKQVKVRENSNDTTVDSLSKISTTEQVYWNTGDNKENHDDGGFINEHTSEKENGQNMNGHIRHPREDLDKAITVDDTGRIDFDNGDQNQQGQSQGDSTDQETPDDTFHSSTTLCTIENNQNEEELKQNENILISNKSRCQHSDENDPDGTNGSKVDKTVTKTFPTVNTETLITRRDGGDKSDDEQDKNDEAEQHLTNSCFNMEGDYLSLAPECPQSNDQTQNNVADIQHNIAYTTPRHTIISDKQFSGHVQQPREELGKAVNKDIILLKTQLDSLKEESESIKVQIKQSVEETKEAFHQELKTLQQQLESITQEKNNLSEFKGQLEQDLKREKQELVEWKEKAIKLESEKVERDQREQELEKVIDELRERKEEAVTQEVQIQQSVEETKEAFHQELKTLQQQLESVTQEKNNLSECKGQLEQDLKREKQELVEWKEKAIKLESEKVERDQREQELEKVIDELRERKEEAVTQEEDKKQLEEQLLQVNDELERWKQYNARLESQQAQSQQSMEETKNSFQQDLANLQQQLESAKKENFNLLEGKNQSERELETVTGELDESREKTNELQNQNEEIQQSLEETKHSLHQDLSSLQNQLDSVKQENSNIQDEKHQLVQEQVVLTDELEECKTKLAQLVNRKEQLNKSTKVIEDTIKQQFSSIQMHLESNGSEGQDYKRLSDDKDRLEEELMHVNSELDEMKEKVVELENVKGEKDQLEQELDRMREIAGQVESMKEETERYRTQYQQINDQLRTTEQQLEQSYQECEGLSADLARKGEKEEHYRYIETMVVTLGREKESHLREIQELKNKVELVEEVLSSLKEEKKRKDETIKQLKADVQVKEENSHQIKRQYEAGIEQLRTMGQSRDSEIETQKREIARITSQKQQLEENIFKTSIELKTKQSELQREQMEHNNTRNTLTQYAQAINKMNSQIQSKDKEIEIMQEEVNKIRIESREFQLKYRDLPQKEANFKVIENSNRFLIEENAQLQERIRSFGPFESTLHYLREENSRLSWEGQRYQERISFMEQKYRDQTCSIQQLTEEVQVFRGHRIELKRQLHQKTDEAEGVNRRLKDTLEKKENLEKELLDTQEKKENLEKELLDTQEKKENLEKELLDTQEKKENLEKELLDTQEKKENLERELQGENFSYPESQNVDDSHGTEEHSFFQGHNWNRKNRSSSVPRHMTQVLVYNKGYMCNVESKCLVLQNETQSYERTIQIGPDAELNFSEEFLPIED</sequence>
<feature type="coiled-coil region" evidence="1">
    <location>
        <begin position="1276"/>
        <end position="1394"/>
    </location>
</feature>
<feature type="compositionally biased region" description="Polar residues" evidence="2">
    <location>
        <begin position="124"/>
        <end position="134"/>
    </location>
</feature>
<gene>
    <name evidence="3" type="ORF">MCOR_11642</name>
</gene>
<accession>A0A6J8AVM1</accession>
<feature type="region of interest" description="Disordered" evidence="2">
    <location>
        <begin position="285"/>
        <end position="445"/>
    </location>
</feature>
<feature type="compositionally biased region" description="Polar residues" evidence="2">
    <location>
        <begin position="103"/>
        <end position="112"/>
    </location>
</feature>